<dbReference type="Proteomes" id="UP000821845">
    <property type="component" value="Chromosome 2"/>
</dbReference>
<evidence type="ECO:0000313" key="2">
    <source>
        <dbReference type="Proteomes" id="UP000821845"/>
    </source>
</evidence>
<organism evidence="1 2">
    <name type="scientific">Hyalomma asiaticum</name>
    <name type="common">Tick</name>
    <dbReference type="NCBI Taxonomy" id="266040"/>
    <lineage>
        <taxon>Eukaryota</taxon>
        <taxon>Metazoa</taxon>
        <taxon>Ecdysozoa</taxon>
        <taxon>Arthropoda</taxon>
        <taxon>Chelicerata</taxon>
        <taxon>Arachnida</taxon>
        <taxon>Acari</taxon>
        <taxon>Parasitiformes</taxon>
        <taxon>Ixodida</taxon>
        <taxon>Ixodoidea</taxon>
        <taxon>Ixodidae</taxon>
        <taxon>Hyalomminae</taxon>
        <taxon>Hyalomma</taxon>
    </lineage>
</organism>
<proteinExistence type="predicted"/>
<protein>
    <submittedName>
        <fullName evidence="1">Uncharacterized protein</fullName>
    </submittedName>
</protein>
<gene>
    <name evidence="1" type="ORF">HPB50_020956</name>
</gene>
<sequence length="205" mass="22170">MASEPAKSLHIHQFPATSRRARRNHGDFGKTHCARRRPSTPQPDSNRGGHWLMLLPREPVPHQKRAAWPGRRRSEIRPAGYTKDAVTLWDKPWGAGSPGCRRRSTTDTRNKQQKKKKIKIAPPMRRAVSGVTGAVNALYARARAPAAQEQRVPFAAGGHYRADAPTRPAGRPGPGGDGVPATSWGCDAGSGRPEGTAMLPSTDGA</sequence>
<dbReference type="EMBL" id="CM023482">
    <property type="protein sequence ID" value="KAH6939720.1"/>
    <property type="molecule type" value="Genomic_DNA"/>
</dbReference>
<accession>A0ACB7SYN6</accession>
<comment type="caution">
    <text evidence="1">The sequence shown here is derived from an EMBL/GenBank/DDBJ whole genome shotgun (WGS) entry which is preliminary data.</text>
</comment>
<keyword evidence="2" id="KW-1185">Reference proteome</keyword>
<evidence type="ECO:0000313" key="1">
    <source>
        <dbReference type="EMBL" id="KAH6939720.1"/>
    </source>
</evidence>
<reference evidence="1" key="1">
    <citation type="submission" date="2020-05" db="EMBL/GenBank/DDBJ databases">
        <title>Large-scale comparative analyses of tick genomes elucidate their genetic diversity and vector capacities.</title>
        <authorList>
            <person name="Jia N."/>
            <person name="Wang J."/>
            <person name="Shi W."/>
            <person name="Du L."/>
            <person name="Sun Y."/>
            <person name="Zhan W."/>
            <person name="Jiang J."/>
            <person name="Wang Q."/>
            <person name="Zhang B."/>
            <person name="Ji P."/>
            <person name="Sakyi L.B."/>
            <person name="Cui X."/>
            <person name="Yuan T."/>
            <person name="Jiang B."/>
            <person name="Yang W."/>
            <person name="Lam T.T.-Y."/>
            <person name="Chang Q."/>
            <person name="Ding S."/>
            <person name="Wang X."/>
            <person name="Zhu J."/>
            <person name="Ruan X."/>
            <person name="Zhao L."/>
            <person name="Wei J."/>
            <person name="Que T."/>
            <person name="Du C."/>
            <person name="Cheng J."/>
            <person name="Dai P."/>
            <person name="Han X."/>
            <person name="Huang E."/>
            <person name="Gao Y."/>
            <person name="Liu J."/>
            <person name="Shao H."/>
            <person name="Ye R."/>
            <person name="Li L."/>
            <person name="Wei W."/>
            <person name="Wang X."/>
            <person name="Wang C."/>
            <person name="Yang T."/>
            <person name="Huo Q."/>
            <person name="Li W."/>
            <person name="Guo W."/>
            <person name="Chen H."/>
            <person name="Zhou L."/>
            <person name="Ni X."/>
            <person name="Tian J."/>
            <person name="Zhou Y."/>
            <person name="Sheng Y."/>
            <person name="Liu T."/>
            <person name="Pan Y."/>
            <person name="Xia L."/>
            <person name="Li J."/>
            <person name="Zhao F."/>
            <person name="Cao W."/>
        </authorList>
    </citation>
    <scope>NUCLEOTIDE SEQUENCE</scope>
    <source>
        <strain evidence="1">Hyas-2018</strain>
    </source>
</reference>
<name>A0ACB7SYN6_HYAAI</name>